<name>A0A6A4SVG5_SCOMX</name>
<comment type="caution">
    <text evidence="1">The sequence shown here is derived from an EMBL/GenBank/DDBJ whole genome shotgun (WGS) entry which is preliminary data.</text>
</comment>
<dbReference type="EMBL" id="VEVO01000010">
    <property type="protein sequence ID" value="KAF0036685.1"/>
    <property type="molecule type" value="Genomic_DNA"/>
</dbReference>
<sequence>MWLIDLRYPNAEPRGCGDGWTEEGARRGRRARRLRLRSEEDSKRYTEEKVAKNAQERKKLPCRSVNAVTVGSAQFREAFRSFAARCVATKPFWFQPGSVVYVHRVRPPQTAPLSENDYKQQL</sequence>
<dbReference type="Proteomes" id="UP000438429">
    <property type="component" value="Unassembled WGS sequence"/>
</dbReference>
<organism evidence="1 2">
    <name type="scientific">Scophthalmus maximus</name>
    <name type="common">Turbot</name>
    <name type="synonym">Psetta maxima</name>
    <dbReference type="NCBI Taxonomy" id="52904"/>
    <lineage>
        <taxon>Eukaryota</taxon>
        <taxon>Metazoa</taxon>
        <taxon>Chordata</taxon>
        <taxon>Craniata</taxon>
        <taxon>Vertebrata</taxon>
        <taxon>Euteleostomi</taxon>
        <taxon>Actinopterygii</taxon>
        <taxon>Neopterygii</taxon>
        <taxon>Teleostei</taxon>
        <taxon>Neoteleostei</taxon>
        <taxon>Acanthomorphata</taxon>
        <taxon>Carangaria</taxon>
        <taxon>Pleuronectiformes</taxon>
        <taxon>Pleuronectoidei</taxon>
        <taxon>Scophthalmidae</taxon>
        <taxon>Scophthalmus</taxon>
    </lineage>
</organism>
<proteinExistence type="predicted"/>
<dbReference type="AlphaFoldDB" id="A0A6A4SVG5"/>
<gene>
    <name evidence="1" type="ORF">F2P81_011997</name>
</gene>
<reference evidence="1 2" key="1">
    <citation type="submission" date="2019-06" db="EMBL/GenBank/DDBJ databases">
        <title>Draft genomes of female and male turbot (Scophthalmus maximus).</title>
        <authorList>
            <person name="Xu H."/>
            <person name="Xu X.-W."/>
            <person name="Shao C."/>
            <person name="Chen S."/>
        </authorList>
    </citation>
    <scope>NUCLEOTIDE SEQUENCE [LARGE SCALE GENOMIC DNA]</scope>
    <source>
        <strain evidence="1">Ysfricsl-2016a</strain>
        <tissue evidence="1">Blood</tissue>
    </source>
</reference>
<accession>A0A6A4SVG5</accession>
<evidence type="ECO:0000313" key="2">
    <source>
        <dbReference type="Proteomes" id="UP000438429"/>
    </source>
</evidence>
<evidence type="ECO:0000313" key="1">
    <source>
        <dbReference type="EMBL" id="KAF0036685.1"/>
    </source>
</evidence>
<protein>
    <submittedName>
        <fullName evidence="1">Uncharacterized protein</fullName>
    </submittedName>
</protein>